<keyword evidence="1" id="KW-0812">Transmembrane</keyword>
<dbReference type="EMBL" id="PP756678">
    <property type="protein sequence ID" value="XAO37182.1"/>
    <property type="molecule type" value="Genomic_DNA"/>
</dbReference>
<reference evidence="2" key="1">
    <citation type="submission" date="2024-05" db="EMBL/GenBank/DDBJ databases">
        <title>Fine-tuning the evolutionary stability and environmental longevity of recombinant transmissible vaccines.</title>
        <authorList>
            <person name="Chan B."/>
            <person name="Nuismer S.L."/>
            <person name="Nichols J."/>
            <person name="Davison A.J."/>
            <person name="Alqirbi H."/>
            <person name="Jarvis M.A."/>
            <person name="Redwood A.J."/>
        </authorList>
    </citation>
    <scope>NUCLEOTIDE SEQUENCE</scope>
    <source>
        <strain evidence="2">K181</strain>
    </source>
</reference>
<proteinExistence type="predicted"/>
<sequence>MLSRWGTLGCLLVSAALFSAQEFILSKLPLSIQIIGYLDRNVQFAASLSINGSYRLLEWQRGDLVPLTWVVPNDTDELSTEILFFETEGLYLANLRDLERGAQVIDVSYTCTFGDDVRCDVSRTGDDRPLLSPLLADASDPDIRLDHTKPGYDVLLQNSERIKRVWSPVLDKLIQFGKPPHTEVEFCNVTGGFRCTAISRSFLRLTVILYVDRTNFLVDTIPVLHYAKASVTAAGNFSATPVCKIYSATGWLASVKYEGDLQHGCIRRPLTYEDVVPGVASEDEVLEHLLLFSHLAPPRTTVKPVRNRTAASVSVEDNDTTLRTPWLDVLVVSLLLVPVSVGAYFFWRWRVKRRRI</sequence>
<accession>A0AAU6W9U3</accession>
<gene>
    <name evidence="2" type="primary">m158</name>
</gene>
<dbReference type="Pfam" id="PF11624">
    <property type="entry name" value="M157"/>
    <property type="match status" value="1"/>
</dbReference>
<feature type="transmembrane region" description="Helical" evidence="1">
    <location>
        <begin position="326"/>
        <end position="347"/>
    </location>
</feature>
<keyword evidence="1" id="KW-0472">Membrane</keyword>
<name>A0AAU6W9U3_9BETA</name>
<organism evidence="2">
    <name type="scientific">Muromegalovirus muridbeta1</name>
    <dbReference type="NCBI Taxonomy" id="3050323"/>
    <lineage>
        <taxon>Viruses</taxon>
        <taxon>Duplodnaviria</taxon>
        <taxon>Heunggongvirae</taxon>
        <taxon>Peploviricota</taxon>
        <taxon>Herviviricetes</taxon>
        <taxon>Herpesvirales</taxon>
        <taxon>Orthoherpesviridae</taxon>
        <taxon>Betaherpesvirinae</taxon>
        <taxon>Muromegalovirus</taxon>
    </lineage>
</organism>
<dbReference type="EMBL" id="PP756681">
    <property type="protein sequence ID" value="XAO37602.1"/>
    <property type="molecule type" value="Genomic_DNA"/>
</dbReference>
<protein>
    <submittedName>
        <fullName evidence="2">Membrane protein m158</fullName>
    </submittedName>
</protein>
<dbReference type="InterPro" id="IPR021073">
    <property type="entry name" value="MuHV-1_M157"/>
</dbReference>
<evidence type="ECO:0000256" key="1">
    <source>
        <dbReference type="SAM" id="Phobius"/>
    </source>
</evidence>
<dbReference type="EMBL" id="PP756680">
    <property type="protein sequence ID" value="XAO37462.1"/>
    <property type="molecule type" value="Genomic_DNA"/>
</dbReference>
<dbReference type="EMBL" id="PP756679">
    <property type="protein sequence ID" value="XAO37322.1"/>
    <property type="molecule type" value="Genomic_DNA"/>
</dbReference>
<evidence type="ECO:0000313" key="2">
    <source>
        <dbReference type="EMBL" id="XAO37602.1"/>
    </source>
</evidence>
<keyword evidence="1" id="KW-1133">Transmembrane helix</keyword>